<organism evidence="1 2">
    <name type="scientific">Aduncisulcus paluster</name>
    <dbReference type="NCBI Taxonomy" id="2918883"/>
    <lineage>
        <taxon>Eukaryota</taxon>
        <taxon>Metamonada</taxon>
        <taxon>Carpediemonas-like organisms</taxon>
        <taxon>Aduncisulcus</taxon>
    </lineage>
</organism>
<accession>A0ABQ5K9B8</accession>
<sequence>MGVKVNFVQTDWDTIIPDLIAHKFDIIICDYNNAKISPSLLSTLEDFNNPNIRIGVRLGTTAEDAVQNYTPKAKAVIFKSEDASVKALLNGEISCLMLSQPLPKILVKKYP</sequence>
<keyword evidence="2" id="KW-1185">Reference proteome</keyword>
<dbReference type="SUPFAM" id="SSF53850">
    <property type="entry name" value="Periplasmic binding protein-like II"/>
    <property type="match status" value="1"/>
</dbReference>
<proteinExistence type="predicted"/>
<dbReference type="EMBL" id="BQXS01000690">
    <property type="protein sequence ID" value="GKT29148.1"/>
    <property type="molecule type" value="Genomic_DNA"/>
</dbReference>
<protein>
    <submittedName>
        <fullName evidence="1">Transporter substrate-binding domain-containing protein</fullName>
    </submittedName>
</protein>
<gene>
    <name evidence="1" type="ORF">ADUPG1_001065</name>
</gene>
<dbReference type="Gene3D" id="3.40.190.10">
    <property type="entry name" value="Periplasmic binding protein-like II"/>
    <property type="match status" value="2"/>
</dbReference>
<feature type="non-terminal residue" evidence="1">
    <location>
        <position position="111"/>
    </location>
</feature>
<evidence type="ECO:0000313" key="1">
    <source>
        <dbReference type="EMBL" id="GKT29148.1"/>
    </source>
</evidence>
<name>A0ABQ5K9B8_9EUKA</name>
<dbReference type="Proteomes" id="UP001057375">
    <property type="component" value="Unassembled WGS sequence"/>
</dbReference>
<comment type="caution">
    <text evidence="1">The sequence shown here is derived from an EMBL/GenBank/DDBJ whole genome shotgun (WGS) entry which is preliminary data.</text>
</comment>
<reference evidence="1" key="1">
    <citation type="submission" date="2022-03" db="EMBL/GenBank/DDBJ databases">
        <title>Draft genome sequence of Aduncisulcus paluster, a free-living microaerophilic Fornicata.</title>
        <authorList>
            <person name="Yuyama I."/>
            <person name="Kume K."/>
            <person name="Tamura T."/>
            <person name="Inagaki Y."/>
            <person name="Hashimoto T."/>
        </authorList>
    </citation>
    <scope>NUCLEOTIDE SEQUENCE</scope>
    <source>
        <strain evidence="1">NY0171</strain>
    </source>
</reference>
<evidence type="ECO:0000313" key="2">
    <source>
        <dbReference type="Proteomes" id="UP001057375"/>
    </source>
</evidence>